<evidence type="ECO:0000256" key="1">
    <source>
        <dbReference type="ARBA" id="ARBA00004496"/>
    </source>
</evidence>
<reference evidence="10" key="1">
    <citation type="submission" date="2020-10" db="EMBL/GenBank/DDBJ databases">
        <title>Sequencing the genomes of 1000 actinobacteria strains.</title>
        <authorList>
            <person name="Klenk H.-P."/>
        </authorList>
    </citation>
    <scope>NUCLEOTIDE SEQUENCE</scope>
    <source>
        <strain evidence="10">DSM 45354</strain>
    </source>
</reference>
<dbReference type="InterPro" id="IPR036291">
    <property type="entry name" value="NAD(P)-bd_dom_sf"/>
</dbReference>
<proteinExistence type="inferred from homology"/>
<evidence type="ECO:0000256" key="5">
    <source>
        <dbReference type="PIRSR" id="PIRSR000149-2"/>
    </source>
</evidence>
<feature type="binding site" evidence="6">
    <location>
        <begin position="12"/>
        <end position="13"/>
    </location>
    <ligand>
        <name>NAD(+)</name>
        <dbReference type="ChEBI" id="CHEBI:57540"/>
    </ligand>
</feature>
<accession>A0A927RF12</accession>
<evidence type="ECO:0000313" key="11">
    <source>
        <dbReference type="Proteomes" id="UP000638648"/>
    </source>
</evidence>
<dbReference type="SUPFAM" id="SSF51735">
    <property type="entry name" value="NAD(P)-binding Rossmann-fold domains"/>
    <property type="match status" value="1"/>
</dbReference>
<organism evidence="10 11">
    <name type="scientific">Actinopolymorpha pittospori</name>
    <dbReference type="NCBI Taxonomy" id="648752"/>
    <lineage>
        <taxon>Bacteria</taxon>
        <taxon>Bacillati</taxon>
        <taxon>Actinomycetota</taxon>
        <taxon>Actinomycetes</taxon>
        <taxon>Propionibacteriales</taxon>
        <taxon>Actinopolymorphaceae</taxon>
        <taxon>Actinopolymorpha</taxon>
    </lineage>
</organism>
<feature type="binding site" evidence="5">
    <location>
        <position position="232"/>
    </location>
    <ligand>
        <name>D-glyceraldehyde 3-phosphate</name>
        <dbReference type="ChEBI" id="CHEBI:59776"/>
    </ligand>
</feature>
<evidence type="ECO:0000256" key="6">
    <source>
        <dbReference type="PIRSR" id="PIRSR000149-3"/>
    </source>
</evidence>
<comment type="subcellular location">
    <subcellularLocation>
        <location evidence="1">Cytoplasm</location>
    </subcellularLocation>
</comment>
<keyword evidence="6" id="KW-0547">Nucleotide-binding</keyword>
<dbReference type="AlphaFoldDB" id="A0A927RF12"/>
<evidence type="ECO:0000313" key="10">
    <source>
        <dbReference type="EMBL" id="MBE1609735.1"/>
    </source>
</evidence>
<evidence type="ECO:0000256" key="8">
    <source>
        <dbReference type="RuleBase" id="RU000397"/>
    </source>
</evidence>
<dbReference type="PRINTS" id="PR00078">
    <property type="entry name" value="G3PDHDRGNASE"/>
</dbReference>
<dbReference type="PANTHER" id="PTHR43148">
    <property type="entry name" value="GLYCERALDEHYDE-3-PHOSPHATE DEHYDROGENASE 2"/>
    <property type="match status" value="1"/>
</dbReference>
<keyword evidence="3 10" id="KW-0560">Oxidoreductase</keyword>
<dbReference type="CDD" id="cd05214">
    <property type="entry name" value="GAPDH_I_N"/>
    <property type="match status" value="1"/>
</dbReference>
<comment type="similarity">
    <text evidence="2 8">Belongs to the glyceraldehyde-3-phosphate dehydrogenase family.</text>
</comment>
<dbReference type="Pfam" id="PF00044">
    <property type="entry name" value="Gp_dh_N"/>
    <property type="match status" value="1"/>
</dbReference>
<dbReference type="EC" id="1.2.1.12" evidence="10"/>
<feature type="active site" description="Nucleophile" evidence="4">
    <location>
        <position position="151"/>
    </location>
</feature>
<comment type="caution">
    <text evidence="10">The sequence shown here is derived from an EMBL/GenBank/DDBJ whole genome shotgun (WGS) entry which is preliminary data.</text>
</comment>
<evidence type="ECO:0000256" key="2">
    <source>
        <dbReference type="ARBA" id="ARBA00007406"/>
    </source>
</evidence>
<feature type="binding site" evidence="5">
    <location>
        <begin position="209"/>
        <end position="210"/>
    </location>
    <ligand>
        <name>D-glyceraldehyde 3-phosphate</name>
        <dbReference type="ChEBI" id="CHEBI:59776"/>
    </ligand>
</feature>
<protein>
    <submittedName>
        <fullName evidence="10">Glyceraldehyde 3-phosphate dehydrogenase</fullName>
        <ecNumber evidence="10">1.2.1.12</ecNumber>
    </submittedName>
</protein>
<evidence type="ECO:0000256" key="4">
    <source>
        <dbReference type="PIRSR" id="PIRSR000149-1"/>
    </source>
</evidence>
<evidence type="ECO:0000256" key="7">
    <source>
        <dbReference type="PIRSR" id="PIRSR000149-4"/>
    </source>
</evidence>
<dbReference type="SUPFAM" id="SSF55347">
    <property type="entry name" value="Glyceraldehyde-3-phosphate dehydrogenase-like, C-terminal domain"/>
    <property type="match status" value="1"/>
</dbReference>
<sequence length="332" mass="35643">MPVRVGVNGFGRIGRAFVRCALERDMEVIAVNDVAPVGTLAHLLDYDSTYGRLHLSVRHDNDTIYVDRAPIAVTAIPEPAELPWGELGVDVVIESSGRFGARPEAARHLKAGARKVLLSAPGRDADVTVVMGVNQGDYDADRHDVISNASCTTNCVAPMVKVLHESFGIVKGTLTTVHGYTNDQVLLDAPHEDPRRARSAAVNIVPTSTGAARTTGEIVPDLAGRLTGTALRVPVETGSLTDLTALLSRPVSVGEVNAVFLRAAREELFGILRVTSEPVVSRDIVGDPVSCVLDVSLTQADGELVEVFGWYDNEWGYSNRLADLAEYVGRRL</sequence>
<feature type="binding site" evidence="6">
    <location>
        <position position="33"/>
    </location>
    <ligand>
        <name>NAD(+)</name>
        <dbReference type="ChEBI" id="CHEBI:57540"/>
    </ligand>
</feature>
<dbReference type="PIRSF" id="PIRSF000149">
    <property type="entry name" value="GAP_DH"/>
    <property type="match status" value="1"/>
</dbReference>
<feature type="domain" description="Glyceraldehyde 3-phosphate dehydrogenase NAD(P) binding" evidence="9">
    <location>
        <begin position="3"/>
        <end position="151"/>
    </location>
</feature>
<evidence type="ECO:0000259" key="9">
    <source>
        <dbReference type="SMART" id="SM00846"/>
    </source>
</evidence>
<dbReference type="Gene3D" id="3.30.360.10">
    <property type="entry name" value="Dihydrodipicolinate Reductase, domain 2"/>
    <property type="match status" value="1"/>
</dbReference>
<name>A0A927RF12_9ACTN</name>
<keyword evidence="11" id="KW-1185">Reference proteome</keyword>
<dbReference type="RefSeq" id="WP_192753265.1">
    <property type="nucleotide sequence ID" value="NZ_BAABJL010000163.1"/>
</dbReference>
<dbReference type="NCBIfam" id="TIGR01534">
    <property type="entry name" value="GAPDH-I"/>
    <property type="match status" value="1"/>
</dbReference>
<dbReference type="GO" id="GO:0005737">
    <property type="term" value="C:cytoplasm"/>
    <property type="evidence" value="ECO:0007669"/>
    <property type="project" value="UniProtKB-SubCell"/>
</dbReference>
<dbReference type="GO" id="GO:0006006">
    <property type="term" value="P:glucose metabolic process"/>
    <property type="evidence" value="ECO:0007669"/>
    <property type="project" value="InterPro"/>
</dbReference>
<dbReference type="InterPro" id="IPR006424">
    <property type="entry name" value="Glyceraldehyde-3-P_DH_1"/>
</dbReference>
<dbReference type="Gene3D" id="3.40.50.720">
    <property type="entry name" value="NAD(P)-binding Rossmann-like Domain"/>
    <property type="match status" value="1"/>
</dbReference>
<dbReference type="GO" id="GO:0051287">
    <property type="term" value="F:NAD binding"/>
    <property type="evidence" value="ECO:0007669"/>
    <property type="project" value="InterPro"/>
</dbReference>
<feature type="site" description="Activates thiol group during catalysis" evidence="7">
    <location>
        <position position="178"/>
    </location>
</feature>
<feature type="binding site" evidence="6">
    <location>
        <position position="119"/>
    </location>
    <ligand>
        <name>NAD(+)</name>
        <dbReference type="ChEBI" id="CHEBI:57540"/>
    </ligand>
</feature>
<dbReference type="Proteomes" id="UP000638648">
    <property type="component" value="Unassembled WGS sequence"/>
</dbReference>
<dbReference type="CDD" id="cd18126">
    <property type="entry name" value="GAPDH_I_C"/>
    <property type="match status" value="1"/>
</dbReference>
<dbReference type="InterPro" id="IPR020831">
    <property type="entry name" value="GlycerAld/Erythrose_P_DH"/>
</dbReference>
<dbReference type="FunFam" id="3.30.360.10:FF:000002">
    <property type="entry name" value="Glyceraldehyde-3-phosphate dehydrogenase"/>
    <property type="match status" value="1"/>
</dbReference>
<dbReference type="InterPro" id="IPR020828">
    <property type="entry name" value="GlycerAld_3-P_DH_NAD(P)-bd"/>
</dbReference>
<dbReference type="GO" id="GO:0004365">
    <property type="term" value="F:glyceraldehyde-3-phosphate dehydrogenase (NAD+) (phosphorylating) activity"/>
    <property type="evidence" value="ECO:0007669"/>
    <property type="project" value="UniProtKB-EC"/>
</dbReference>
<evidence type="ECO:0000256" key="3">
    <source>
        <dbReference type="ARBA" id="ARBA00023002"/>
    </source>
</evidence>
<gene>
    <name evidence="10" type="ORF">HEB94_006583</name>
</gene>
<feature type="binding site" evidence="5">
    <location>
        <begin position="150"/>
        <end position="152"/>
    </location>
    <ligand>
        <name>D-glyceraldehyde 3-phosphate</name>
        <dbReference type="ChEBI" id="CHEBI:59776"/>
    </ligand>
</feature>
<dbReference type="Pfam" id="PF02800">
    <property type="entry name" value="Gp_dh_C"/>
    <property type="match status" value="1"/>
</dbReference>
<feature type="binding site" evidence="6">
    <location>
        <position position="313"/>
    </location>
    <ligand>
        <name>NAD(+)</name>
        <dbReference type="ChEBI" id="CHEBI:57540"/>
    </ligand>
</feature>
<dbReference type="SMART" id="SM00846">
    <property type="entry name" value="Gp_dh_N"/>
    <property type="match status" value="1"/>
</dbReference>
<keyword evidence="6" id="KW-0520">NAD</keyword>
<dbReference type="EMBL" id="JADBEM010000001">
    <property type="protein sequence ID" value="MBE1609735.1"/>
    <property type="molecule type" value="Genomic_DNA"/>
</dbReference>
<dbReference type="InterPro" id="IPR020829">
    <property type="entry name" value="GlycerAld_3-P_DH_cat"/>
</dbReference>
<dbReference type="FunFam" id="3.40.50.720:FF:000001">
    <property type="entry name" value="Glyceraldehyde-3-phosphate dehydrogenase"/>
    <property type="match status" value="1"/>
</dbReference>
<dbReference type="GO" id="GO:0050661">
    <property type="term" value="F:NADP binding"/>
    <property type="evidence" value="ECO:0007669"/>
    <property type="project" value="InterPro"/>
</dbReference>
<feature type="binding site" evidence="5">
    <location>
        <position position="181"/>
    </location>
    <ligand>
        <name>D-glyceraldehyde 3-phosphate</name>
        <dbReference type="ChEBI" id="CHEBI:59776"/>
    </ligand>
</feature>